<dbReference type="AlphaFoldDB" id="A0AAE0ZID9"/>
<keyword evidence="3" id="KW-1185">Reference proteome</keyword>
<evidence type="ECO:0000313" key="2">
    <source>
        <dbReference type="EMBL" id="KAK3769878.1"/>
    </source>
</evidence>
<proteinExistence type="predicted"/>
<sequence>MCQHVQEWERKRLGNPWRQNRMNQLSYALDTSVGGSYPPEDNARIVYRIRRGRDPVSSDIESVSGKNKEDSMTADLFRYVIWFLGYARQCAGTNFQSGELVSDIGDIGDQNYLPGGGEIDTRVHTILPRLPLFSGETKDAAFDLWKYEVECLRTEVQSVFGPTETAQNNLSRFYSLQQGQTEDAGAFAARLEDAILQAVQLGSVRKEDVDAMICEAFEGGLRRETKSVTSYLFTPRKEFSKLLVEVKRKRGSWLTKLELWPRYKLQRWMH</sequence>
<dbReference type="Pfam" id="PF14893">
    <property type="entry name" value="PNMA"/>
    <property type="match status" value="1"/>
</dbReference>
<name>A0AAE0ZID9_9GAST</name>
<protein>
    <recommendedName>
        <fullName evidence="1">Paraneoplastic antigen Ma-like C-terminal domain-containing protein</fullName>
    </recommendedName>
</protein>
<comment type="caution">
    <text evidence="2">The sequence shown here is derived from an EMBL/GenBank/DDBJ whole genome shotgun (WGS) entry which is preliminary data.</text>
</comment>
<evidence type="ECO:0000313" key="3">
    <source>
        <dbReference type="Proteomes" id="UP001283361"/>
    </source>
</evidence>
<reference evidence="2" key="1">
    <citation type="journal article" date="2023" name="G3 (Bethesda)">
        <title>A reference genome for the long-term kleptoplast-retaining sea slug Elysia crispata morphotype clarki.</title>
        <authorList>
            <person name="Eastman K.E."/>
            <person name="Pendleton A.L."/>
            <person name="Shaikh M.A."/>
            <person name="Suttiyut T."/>
            <person name="Ogas R."/>
            <person name="Tomko P."/>
            <person name="Gavelis G."/>
            <person name="Widhalm J.R."/>
            <person name="Wisecaver J.H."/>
        </authorList>
    </citation>
    <scope>NUCLEOTIDE SEQUENCE</scope>
    <source>
        <strain evidence="2">ECLA1</strain>
    </source>
</reference>
<dbReference type="EMBL" id="JAWDGP010003877">
    <property type="protein sequence ID" value="KAK3769878.1"/>
    <property type="molecule type" value="Genomic_DNA"/>
</dbReference>
<organism evidence="2 3">
    <name type="scientific">Elysia crispata</name>
    <name type="common">lettuce slug</name>
    <dbReference type="NCBI Taxonomy" id="231223"/>
    <lineage>
        <taxon>Eukaryota</taxon>
        <taxon>Metazoa</taxon>
        <taxon>Spiralia</taxon>
        <taxon>Lophotrochozoa</taxon>
        <taxon>Mollusca</taxon>
        <taxon>Gastropoda</taxon>
        <taxon>Heterobranchia</taxon>
        <taxon>Euthyneura</taxon>
        <taxon>Panpulmonata</taxon>
        <taxon>Sacoglossa</taxon>
        <taxon>Placobranchoidea</taxon>
        <taxon>Plakobranchidae</taxon>
        <taxon>Elysia</taxon>
    </lineage>
</organism>
<dbReference type="InterPro" id="IPR048270">
    <property type="entry name" value="PNMA_C"/>
</dbReference>
<accession>A0AAE0ZID9</accession>
<feature type="domain" description="Paraneoplastic antigen Ma-like C-terminal" evidence="1">
    <location>
        <begin position="150"/>
        <end position="212"/>
    </location>
</feature>
<dbReference type="Proteomes" id="UP001283361">
    <property type="component" value="Unassembled WGS sequence"/>
</dbReference>
<gene>
    <name evidence="2" type="ORF">RRG08_036923</name>
</gene>
<evidence type="ECO:0000259" key="1">
    <source>
        <dbReference type="Pfam" id="PF14893"/>
    </source>
</evidence>